<gene>
    <name evidence="1" type="ORF">Pyn_28163</name>
</gene>
<name>A0A314ZDS7_PRUYE</name>
<dbReference type="Proteomes" id="UP000250321">
    <property type="component" value="Unassembled WGS sequence"/>
</dbReference>
<dbReference type="AlphaFoldDB" id="A0A314ZDS7"/>
<proteinExistence type="predicted"/>
<reference evidence="1 2" key="1">
    <citation type="submission" date="2018-02" db="EMBL/GenBank/DDBJ databases">
        <title>Draft genome of wild Prunus yedoensis var. nudiflora.</title>
        <authorList>
            <person name="Baek S."/>
            <person name="Kim J.-H."/>
            <person name="Choi K."/>
            <person name="Kim G.-B."/>
            <person name="Cho A."/>
            <person name="Jang H."/>
            <person name="Shin C.-H."/>
            <person name="Yu H.-J."/>
            <person name="Mun J.-H."/>
        </authorList>
    </citation>
    <scope>NUCLEOTIDE SEQUENCE [LARGE SCALE GENOMIC DNA]</scope>
    <source>
        <strain evidence="2">cv. Jeju island</strain>
        <tissue evidence="1">Leaf</tissue>
    </source>
</reference>
<protein>
    <submittedName>
        <fullName evidence="1">Uncharacterized protein</fullName>
    </submittedName>
</protein>
<dbReference type="EMBL" id="PJQY01000171">
    <property type="protein sequence ID" value="PQQ16780.1"/>
    <property type="molecule type" value="Genomic_DNA"/>
</dbReference>
<comment type="caution">
    <text evidence="1">The sequence shown here is derived from an EMBL/GenBank/DDBJ whole genome shotgun (WGS) entry which is preliminary data.</text>
</comment>
<sequence>MVEEPLREAVIGVLDRYDLVLVTDGLDNEVSGRWESENGCLSEKGSEPMGCRLCILIEDMW</sequence>
<accession>A0A314ZDS7</accession>
<evidence type="ECO:0000313" key="1">
    <source>
        <dbReference type="EMBL" id="PQQ16780.1"/>
    </source>
</evidence>
<keyword evidence="2" id="KW-1185">Reference proteome</keyword>
<organism evidence="1 2">
    <name type="scientific">Prunus yedoensis var. nudiflora</name>
    <dbReference type="NCBI Taxonomy" id="2094558"/>
    <lineage>
        <taxon>Eukaryota</taxon>
        <taxon>Viridiplantae</taxon>
        <taxon>Streptophyta</taxon>
        <taxon>Embryophyta</taxon>
        <taxon>Tracheophyta</taxon>
        <taxon>Spermatophyta</taxon>
        <taxon>Magnoliopsida</taxon>
        <taxon>eudicotyledons</taxon>
        <taxon>Gunneridae</taxon>
        <taxon>Pentapetalae</taxon>
        <taxon>rosids</taxon>
        <taxon>fabids</taxon>
        <taxon>Rosales</taxon>
        <taxon>Rosaceae</taxon>
        <taxon>Amygdaloideae</taxon>
        <taxon>Amygdaleae</taxon>
        <taxon>Prunus</taxon>
    </lineage>
</organism>
<evidence type="ECO:0000313" key="2">
    <source>
        <dbReference type="Proteomes" id="UP000250321"/>
    </source>
</evidence>